<dbReference type="Proteomes" id="UP000053058">
    <property type="component" value="Unassembled WGS sequence"/>
</dbReference>
<comment type="caution">
    <text evidence="1">The sequence shown here is derived from an EMBL/GenBank/DDBJ whole genome shotgun (WGS) entry which is preliminary data.</text>
</comment>
<dbReference type="AlphaFoldDB" id="A0A0V8CHY4"/>
<dbReference type="EMBL" id="LKLN01000095">
    <property type="protein sequence ID" value="KSU00946.1"/>
    <property type="molecule type" value="Genomic_DNA"/>
</dbReference>
<protein>
    <submittedName>
        <fullName evidence="1">Uncharacterized protein</fullName>
    </submittedName>
</protein>
<reference evidence="2" key="1">
    <citation type="submission" date="2015-10" db="EMBL/GenBank/DDBJ databases">
        <title>Draft Genome Sequences of 11 Lactococcus lactis subspecies cremoris strains.</title>
        <authorList>
            <person name="Wels M."/>
            <person name="Backus L."/>
            <person name="Boekhorst J."/>
            <person name="Dijkstra A."/>
            <person name="Beerthuizen M."/>
            <person name="Kelly W."/>
            <person name="Siezen R."/>
            <person name="Bachmann H."/>
            <person name="Van Hijum S."/>
        </authorList>
    </citation>
    <scope>NUCLEOTIDE SEQUENCE [LARGE SCALE GENOMIC DNA]</scope>
    <source>
        <strain evidence="2">KF282</strain>
    </source>
</reference>
<evidence type="ECO:0000313" key="1">
    <source>
        <dbReference type="EMBL" id="KSU00946.1"/>
    </source>
</evidence>
<evidence type="ECO:0000313" key="2">
    <source>
        <dbReference type="Proteomes" id="UP000053058"/>
    </source>
</evidence>
<gene>
    <name evidence="1" type="ORF">KF282_2607</name>
</gene>
<organism evidence="1 2">
    <name type="scientific">Lactococcus lactis subsp. lactis</name>
    <name type="common">Streptococcus lactis</name>
    <dbReference type="NCBI Taxonomy" id="1360"/>
    <lineage>
        <taxon>Bacteria</taxon>
        <taxon>Bacillati</taxon>
        <taxon>Bacillota</taxon>
        <taxon>Bacilli</taxon>
        <taxon>Lactobacillales</taxon>
        <taxon>Streptococcaceae</taxon>
        <taxon>Lactococcus</taxon>
    </lineage>
</organism>
<accession>A0A0V8CHY4</accession>
<sequence length="633" mass="76599">MKNNWIKFYGENDLSTELNLSNVETFINDFILNPIINTLNEAIEIYNVLKFLDLEFFKKRTSEKISECRKSCHRLLNEYFGKRELSEYMTEYSDLYFQYQSDFWDIFVWFNIIKRTEYVDFEKIIDGYKIPFHLLLEQQKICEKYKLFFKKKLLSNPVYFEFFLDKYDSPNIQNIYLPDNLSDEEINDWARRYCELDEANINYLERISYWSLHHEHKLDSRIISKARKKRIEQTEKTMSLKNGVSWKMAVGLKEGLKTDFEIVREGSRDLQFLLSKDWIDEEHDYPTILNNFIYFFGFFNQFFQFSMIDSPYEHGGLLEIFQTKSNYAYKQTLISEYQKNFYMLSLLAYFDYLTFLKIDLEEVFAFYYNEHLKSEYGFPDFFFNASSKNYTYYERCKLLIPELDSLLKQFDFIQRYGEIDSDVFELDSKNTNYQEIKSLSEKKFVYFDSEEKLNFCKLIFNSQSNLSFPEKKKDRKNFYEYVEYGISINDFYEYQKKVIDSLIENKVLYINLVNQIRFTNPTSISFYYLLWEKGYLSTLYLSESDLKVIEEESMTGNVKYSNTLFSEQESDYISYIMDNKKFSNALAIRNKITHGSYGKKQDSDYKSYYLELLMILILFTVRINEELDCYKRN</sequence>
<dbReference type="RefSeq" id="WP_058220272.1">
    <property type="nucleotide sequence ID" value="NZ_LKLN01000095.1"/>
</dbReference>
<dbReference type="PATRIC" id="fig|1360.105.peg.1868"/>
<name>A0A0V8CHY4_LACLL</name>
<proteinExistence type="predicted"/>